<evidence type="ECO:0000256" key="2">
    <source>
        <dbReference type="ARBA" id="ARBA00022475"/>
    </source>
</evidence>
<keyword evidence="9" id="KW-1133">Transmembrane helix</keyword>
<dbReference type="CDD" id="cd21176">
    <property type="entry name" value="LPMO_auxiliary-like"/>
    <property type="match status" value="1"/>
</dbReference>
<dbReference type="Pfam" id="PF20238">
    <property type="entry name" value="BIM1-like_dom"/>
    <property type="match status" value="1"/>
</dbReference>
<evidence type="ECO:0000256" key="5">
    <source>
        <dbReference type="ARBA" id="ARBA00023136"/>
    </source>
</evidence>
<gene>
    <name evidence="12" type="ORF">jhhlp_004801</name>
</gene>
<feature type="chain" id="PRO_5014975663" description="Copper acquisition factor BIM1-like domain-containing protein" evidence="10">
    <location>
        <begin position="19"/>
        <end position="269"/>
    </location>
</feature>
<evidence type="ECO:0000256" key="6">
    <source>
        <dbReference type="ARBA" id="ARBA00023180"/>
    </source>
</evidence>
<dbReference type="GO" id="GO:0098552">
    <property type="term" value="C:side of membrane"/>
    <property type="evidence" value="ECO:0007669"/>
    <property type="project" value="UniProtKB-KW"/>
</dbReference>
<feature type="compositionally biased region" description="Low complexity" evidence="8">
    <location>
        <begin position="187"/>
        <end position="209"/>
    </location>
</feature>
<reference evidence="12 13" key="1">
    <citation type="journal article" date="2017" name="G3 (Bethesda)">
        <title>First Draft Genome Sequence of the Pathogenic Fungus Lomentospora prolificans (Formerly Scedosporium prolificans).</title>
        <authorList>
            <person name="Luo R."/>
            <person name="Zimin A."/>
            <person name="Workman R."/>
            <person name="Fan Y."/>
            <person name="Pertea G."/>
            <person name="Grossman N."/>
            <person name="Wear M.P."/>
            <person name="Jia B."/>
            <person name="Miller H."/>
            <person name="Casadevall A."/>
            <person name="Timp W."/>
            <person name="Zhang S.X."/>
            <person name="Salzberg S.L."/>
        </authorList>
    </citation>
    <scope>NUCLEOTIDE SEQUENCE [LARGE SCALE GENOMIC DNA]</scope>
    <source>
        <strain evidence="12 13">JHH-5317</strain>
    </source>
</reference>
<dbReference type="PANTHER" id="PTHR34992:SF5">
    <property type="entry name" value="ANCHORED PROTEIN, PUTATIVE (AFU_ORTHOLOGUE AFUA_6G02800)-RELATED"/>
    <property type="match status" value="1"/>
</dbReference>
<evidence type="ECO:0000259" key="11">
    <source>
        <dbReference type="Pfam" id="PF20238"/>
    </source>
</evidence>
<feature type="transmembrane region" description="Helical" evidence="9">
    <location>
        <begin position="217"/>
        <end position="239"/>
    </location>
</feature>
<comment type="subcellular location">
    <subcellularLocation>
        <location evidence="1">Cell membrane</location>
        <topology evidence="1">Lipid-anchor</topology>
        <topology evidence="1">GPI-anchor</topology>
    </subcellularLocation>
</comment>
<organism evidence="12 13">
    <name type="scientific">Lomentospora prolificans</name>
    <dbReference type="NCBI Taxonomy" id="41688"/>
    <lineage>
        <taxon>Eukaryota</taxon>
        <taxon>Fungi</taxon>
        <taxon>Dikarya</taxon>
        <taxon>Ascomycota</taxon>
        <taxon>Pezizomycotina</taxon>
        <taxon>Sordariomycetes</taxon>
        <taxon>Hypocreomycetidae</taxon>
        <taxon>Microascales</taxon>
        <taxon>Microascaceae</taxon>
        <taxon>Lomentospora</taxon>
    </lineage>
</organism>
<feature type="signal peptide" evidence="10">
    <location>
        <begin position="1"/>
        <end position="18"/>
    </location>
</feature>
<dbReference type="InterPro" id="IPR046936">
    <property type="entry name" value="BIM1-like"/>
</dbReference>
<comment type="caution">
    <text evidence="12">The sequence shown here is derived from an EMBL/GenBank/DDBJ whole genome shotgun (WGS) entry which is preliminary data.</text>
</comment>
<feature type="compositionally biased region" description="Basic and acidic residues" evidence="8">
    <location>
        <begin position="253"/>
        <end position="269"/>
    </location>
</feature>
<dbReference type="OrthoDB" id="2587363at2759"/>
<sequence length="269" mass="27989">MRFTAATTAVAFSRLAAAAATAHGEGELGNSMGPVGFLWPSGRAWSADTDNIAPCGSPEGVTTRTNFPLSKGTVSLSIADEAYNVAFYIALDERADPISTNSFQSQVVSSIAEVEAGHQCYLINNIPSTATAGTNATIQLKYWSDYEDEGNRQEFYACADITFVELAAFDTNPPCFNVTSAEFEPPTTNSGTSSSDSSSDSNTESSSSGGLSGGAKAGIAVGVIVASLAVVGAVAFLVFRRNKKAPADTEAPTAKEVREVSPDRVSRLA</sequence>
<keyword evidence="9" id="KW-0812">Transmembrane</keyword>
<evidence type="ECO:0000313" key="13">
    <source>
        <dbReference type="Proteomes" id="UP000233524"/>
    </source>
</evidence>
<feature type="region of interest" description="Disordered" evidence="8">
    <location>
        <begin position="180"/>
        <end position="212"/>
    </location>
</feature>
<dbReference type="PANTHER" id="PTHR34992">
    <property type="entry name" value="HYPHAL ANASTAMOSIS-7 PROTEIN"/>
    <property type="match status" value="1"/>
</dbReference>
<dbReference type="STRING" id="41688.A0A2N3N8I4"/>
<evidence type="ECO:0000256" key="9">
    <source>
        <dbReference type="SAM" id="Phobius"/>
    </source>
</evidence>
<dbReference type="GO" id="GO:0005886">
    <property type="term" value="C:plasma membrane"/>
    <property type="evidence" value="ECO:0007669"/>
    <property type="project" value="UniProtKB-SubCell"/>
</dbReference>
<dbReference type="AlphaFoldDB" id="A0A2N3N8I4"/>
<accession>A0A2N3N8I4</accession>
<dbReference type="VEuPathDB" id="FungiDB:jhhlp_004801"/>
<evidence type="ECO:0000313" key="12">
    <source>
        <dbReference type="EMBL" id="PKS08748.1"/>
    </source>
</evidence>
<evidence type="ECO:0000256" key="3">
    <source>
        <dbReference type="ARBA" id="ARBA00022622"/>
    </source>
</evidence>
<evidence type="ECO:0000256" key="8">
    <source>
        <dbReference type="SAM" id="MobiDB-lite"/>
    </source>
</evidence>
<dbReference type="InParanoid" id="A0A2N3N8I4"/>
<feature type="region of interest" description="Disordered" evidence="8">
    <location>
        <begin position="246"/>
        <end position="269"/>
    </location>
</feature>
<keyword evidence="6" id="KW-0325">Glycoprotein</keyword>
<keyword evidence="4 10" id="KW-0732">Signal</keyword>
<name>A0A2N3N8I4_9PEZI</name>
<evidence type="ECO:0000256" key="1">
    <source>
        <dbReference type="ARBA" id="ARBA00004609"/>
    </source>
</evidence>
<dbReference type="Proteomes" id="UP000233524">
    <property type="component" value="Unassembled WGS sequence"/>
</dbReference>
<keyword evidence="5 9" id="KW-0472">Membrane</keyword>
<keyword evidence="3" id="KW-0336">GPI-anchor</keyword>
<proteinExistence type="predicted"/>
<keyword evidence="13" id="KW-1185">Reference proteome</keyword>
<feature type="domain" description="Copper acquisition factor BIM1-like" evidence="11">
    <location>
        <begin position="32"/>
        <end position="179"/>
    </location>
</feature>
<evidence type="ECO:0000256" key="10">
    <source>
        <dbReference type="SAM" id="SignalP"/>
    </source>
</evidence>
<evidence type="ECO:0000256" key="4">
    <source>
        <dbReference type="ARBA" id="ARBA00022729"/>
    </source>
</evidence>
<dbReference type="EMBL" id="NLAX01000094">
    <property type="protein sequence ID" value="PKS08748.1"/>
    <property type="molecule type" value="Genomic_DNA"/>
</dbReference>
<keyword evidence="2" id="KW-1003">Cell membrane</keyword>
<evidence type="ECO:0000256" key="7">
    <source>
        <dbReference type="ARBA" id="ARBA00023288"/>
    </source>
</evidence>
<dbReference type="InterPro" id="IPR046530">
    <property type="entry name" value="BIM1-like_dom"/>
</dbReference>
<protein>
    <recommendedName>
        <fullName evidence="11">Copper acquisition factor BIM1-like domain-containing protein</fullName>
    </recommendedName>
</protein>
<keyword evidence="7" id="KW-0449">Lipoprotein</keyword>